<evidence type="ECO:0000256" key="1">
    <source>
        <dbReference type="ARBA" id="ARBA00004141"/>
    </source>
</evidence>
<evidence type="ECO:0000256" key="3">
    <source>
        <dbReference type="ARBA" id="ARBA00022692"/>
    </source>
</evidence>
<dbReference type="Pfam" id="PF00375">
    <property type="entry name" value="SDF"/>
    <property type="match status" value="1"/>
</dbReference>
<evidence type="ECO:0000256" key="6">
    <source>
        <dbReference type="SAM" id="MobiDB-lite"/>
    </source>
</evidence>
<evidence type="ECO:0000313" key="7">
    <source>
        <dbReference type="EMBL" id="SDF72477.1"/>
    </source>
</evidence>
<dbReference type="InterPro" id="IPR036458">
    <property type="entry name" value="Na:dicarbo_symporter_sf"/>
</dbReference>
<keyword evidence="4" id="KW-1133">Transmembrane helix</keyword>
<comment type="subcellular location">
    <subcellularLocation>
        <location evidence="1">Membrane</location>
        <topology evidence="1">Multi-pass membrane protein</topology>
    </subcellularLocation>
</comment>
<dbReference type="Gene3D" id="1.10.3860.10">
    <property type="entry name" value="Sodium:dicarboxylate symporter"/>
    <property type="match status" value="1"/>
</dbReference>
<feature type="region of interest" description="Disordered" evidence="6">
    <location>
        <begin position="52"/>
        <end position="72"/>
    </location>
</feature>
<dbReference type="SUPFAM" id="SSF118215">
    <property type="entry name" value="Proton glutamate symport protein"/>
    <property type="match status" value="1"/>
</dbReference>
<evidence type="ECO:0000256" key="4">
    <source>
        <dbReference type="ARBA" id="ARBA00022989"/>
    </source>
</evidence>
<evidence type="ECO:0000313" key="8">
    <source>
        <dbReference type="Proteomes" id="UP000198967"/>
    </source>
</evidence>
<dbReference type="AlphaFoldDB" id="A0A1G7NEZ0"/>
<keyword evidence="3" id="KW-0812">Transmembrane</keyword>
<organism evidence="7 8">
    <name type="scientific">Pseudonocardia oroxyli</name>
    <dbReference type="NCBI Taxonomy" id="366584"/>
    <lineage>
        <taxon>Bacteria</taxon>
        <taxon>Bacillati</taxon>
        <taxon>Actinomycetota</taxon>
        <taxon>Actinomycetes</taxon>
        <taxon>Pseudonocardiales</taxon>
        <taxon>Pseudonocardiaceae</taxon>
        <taxon>Pseudonocardia</taxon>
    </lineage>
</organism>
<dbReference type="Proteomes" id="UP000198967">
    <property type="component" value="Unassembled WGS sequence"/>
</dbReference>
<evidence type="ECO:0000256" key="2">
    <source>
        <dbReference type="ARBA" id="ARBA00022448"/>
    </source>
</evidence>
<protein>
    <submittedName>
        <fullName evidence="7">Sodium:dicarboxylate symporter family protein</fullName>
    </submittedName>
</protein>
<keyword evidence="8" id="KW-1185">Reference proteome</keyword>
<proteinExistence type="predicted"/>
<keyword evidence="2" id="KW-0813">Transport</keyword>
<name>A0A1G7NEZ0_PSEOR</name>
<reference evidence="7 8" key="1">
    <citation type="submission" date="2016-10" db="EMBL/GenBank/DDBJ databases">
        <authorList>
            <person name="de Groot N.N."/>
        </authorList>
    </citation>
    <scope>NUCLEOTIDE SEQUENCE [LARGE SCALE GENOMIC DNA]</scope>
    <source>
        <strain evidence="7 8">CGMCC 4.3143</strain>
    </source>
</reference>
<dbReference type="STRING" id="366584.SAMN05216377_106221"/>
<dbReference type="InterPro" id="IPR001991">
    <property type="entry name" value="Na-dicarboxylate_symporter"/>
</dbReference>
<dbReference type="EMBL" id="FNBE01000006">
    <property type="protein sequence ID" value="SDF72477.1"/>
    <property type="molecule type" value="Genomic_DNA"/>
</dbReference>
<keyword evidence="5" id="KW-0472">Membrane</keyword>
<gene>
    <name evidence="7" type="ORF">SAMN05216377_106221</name>
</gene>
<evidence type="ECO:0000256" key="5">
    <source>
        <dbReference type="ARBA" id="ARBA00023136"/>
    </source>
</evidence>
<dbReference type="GO" id="GO:0015293">
    <property type="term" value="F:symporter activity"/>
    <property type="evidence" value="ECO:0007669"/>
    <property type="project" value="InterPro"/>
</dbReference>
<accession>A0A1G7NEZ0</accession>
<sequence length="72" mass="7397">MLTLTTAAVGLPPAVIAAGIAVVIGIDPILDMMRTATNVAGQITVPVLVAAQEDLPDREPQQEPTAPEPVAR</sequence>
<dbReference type="GO" id="GO:0016020">
    <property type="term" value="C:membrane"/>
    <property type="evidence" value="ECO:0007669"/>
    <property type="project" value="UniProtKB-SubCell"/>
</dbReference>